<evidence type="ECO:0000313" key="2">
    <source>
        <dbReference type="EMBL" id="BAQ50266.1"/>
    </source>
</evidence>
<reference evidence="3" key="2">
    <citation type="submission" date="2015-01" db="EMBL/GenBank/DDBJ databases">
        <title>Complete genome sequence of Methylobacterium aquaticum strain 22A.</title>
        <authorList>
            <person name="Tani A."/>
            <person name="Ogura Y."/>
            <person name="Hayashi T."/>
        </authorList>
    </citation>
    <scope>NUCLEOTIDE SEQUENCE [LARGE SCALE GENOMIC DNA]</scope>
    <source>
        <strain evidence="3">MA-22A</strain>
        <plasmid evidence="3">Plasmid pMaq22A_3p DNA</plasmid>
    </source>
</reference>
<organism evidence="2 3">
    <name type="scientific">Methylobacterium aquaticum</name>
    <dbReference type="NCBI Taxonomy" id="270351"/>
    <lineage>
        <taxon>Bacteria</taxon>
        <taxon>Pseudomonadati</taxon>
        <taxon>Pseudomonadota</taxon>
        <taxon>Alphaproteobacteria</taxon>
        <taxon>Hyphomicrobiales</taxon>
        <taxon>Methylobacteriaceae</taxon>
        <taxon>Methylobacterium</taxon>
    </lineage>
</organism>
<dbReference type="AlphaFoldDB" id="A0A0C6FC76"/>
<dbReference type="EMBL" id="AP014707">
    <property type="protein sequence ID" value="BAQ50266.1"/>
    <property type="molecule type" value="Genomic_DNA"/>
</dbReference>
<accession>A0A0C6FC76</accession>
<sequence>MVEKQLRSLGLRFPAAAPPPSPDQIRHPIGRPPAARPGWEEFLVAQKRASDAWPAEAAGRITAARRCYDAGTHEMVSLTTREGWTQLYCRPRRVPAGARSFFASVGAA</sequence>
<geneLocation type="plasmid" evidence="3">
    <name>pMaq22A_3p DNA</name>
</geneLocation>
<feature type="region of interest" description="Disordered" evidence="1">
    <location>
        <begin position="1"/>
        <end position="32"/>
    </location>
</feature>
<evidence type="ECO:0000313" key="3">
    <source>
        <dbReference type="Proteomes" id="UP000061432"/>
    </source>
</evidence>
<dbReference type="KEGG" id="maqu:Maq22A_3p50050"/>
<name>A0A0C6FC76_9HYPH</name>
<dbReference type="RefSeq" id="WP_060851315.1">
    <property type="nucleotide sequence ID" value="NZ_AP014707.1"/>
</dbReference>
<proteinExistence type="predicted"/>
<protein>
    <submittedName>
        <fullName evidence="2">Uncharacterized protein</fullName>
    </submittedName>
</protein>
<dbReference type="OrthoDB" id="9931813at2"/>
<dbReference type="Proteomes" id="UP000061432">
    <property type="component" value="Plasmid pMaq22A_3p"/>
</dbReference>
<keyword evidence="2" id="KW-0614">Plasmid</keyword>
<evidence type="ECO:0000256" key="1">
    <source>
        <dbReference type="SAM" id="MobiDB-lite"/>
    </source>
</evidence>
<dbReference type="PATRIC" id="fig|270351.10.peg.7454"/>
<reference evidence="2 3" key="1">
    <citation type="journal article" date="2015" name="Genome Announc.">
        <title>Complete Genome Sequence of Methylobacterium aquaticum Strain 22A, Isolated from Racomitrium japonicum Moss.</title>
        <authorList>
            <person name="Tani A."/>
            <person name="Ogura Y."/>
            <person name="Hayashi T."/>
            <person name="Kimbara K."/>
        </authorList>
    </citation>
    <scope>NUCLEOTIDE SEQUENCE [LARGE SCALE GENOMIC DNA]</scope>
    <source>
        <strain evidence="2 3">MA-22A</strain>
        <plasmid evidence="3">Plasmid pMaq22A_3p DNA</plasmid>
    </source>
</reference>
<gene>
    <name evidence="2" type="ORF">Maq22A_3p50050</name>
</gene>